<proteinExistence type="predicted"/>
<dbReference type="Pfam" id="PF05960">
    <property type="entry name" value="DUF885"/>
    <property type="match status" value="1"/>
</dbReference>
<comment type="caution">
    <text evidence="2">The sequence shown here is derived from an EMBL/GenBank/DDBJ whole genome shotgun (WGS) entry which is preliminary data.</text>
</comment>
<evidence type="ECO:0000313" key="2">
    <source>
        <dbReference type="EMBL" id="PZQ57153.1"/>
    </source>
</evidence>
<dbReference type="Proteomes" id="UP000249082">
    <property type="component" value="Unassembled WGS sequence"/>
</dbReference>
<sequence length="582" mass="63445">MKHALLAGIACLALGLGAQASNAAPAPRSTPGPTPVSVALGKPATPWKAFVNRTIEAWMAQDPSFAVYQGAHQFDGKLPDWSPAGLKARGAFLKKVIADAGAFTGLSAEDGFERDYLVQVAKGQLFWLEDADKPHNNPGYYIESGLDPNVYVSRAYADKPTRMKAMIAFFKAVPNAAAQIRGNLKTAMPASFIKLGTAGFSGFADYYRGDARAAFADVKDAKLQAEFKASSESAAKAMQDLSDWLGKVTPTQDFAMGAERFSRMLAATEAVDAPLSELEAVGRADLKRNQDLLKAACAEYAPGKDIQGCFDKMRADKPEGGPVAAARLQIPELTAFVRQHDIATIPGTEQALVEESPPYNRQNSAYIDPAGPLEKGIPSVYYISPPDPSWSQQMQQDYIPGKNDLLFTSVHEVMPGHFLQFLHSNRSPSWVGRLWVGYAYAEGWAHYAEEMMWDAGLGNGDAGVHVGQLSNALLRNCRYLSAIGLHARGMTQAQSKRLFMDECYQDEGTAEQQAARGTYDPAYLNYTLGKLMIRKLRDDWTASRGGRAAWKPFHDQFLSHGGPPIPLVRQAMMKEDAPHAIF</sequence>
<feature type="signal peptide" evidence="1">
    <location>
        <begin position="1"/>
        <end position="23"/>
    </location>
</feature>
<dbReference type="InterPro" id="IPR010281">
    <property type="entry name" value="DUF885"/>
</dbReference>
<evidence type="ECO:0000256" key="1">
    <source>
        <dbReference type="SAM" id="SignalP"/>
    </source>
</evidence>
<evidence type="ECO:0000313" key="3">
    <source>
        <dbReference type="Proteomes" id="UP000249082"/>
    </source>
</evidence>
<protein>
    <submittedName>
        <fullName evidence="2">DUF885 domain-containing protein</fullName>
    </submittedName>
</protein>
<organism evidence="2 3">
    <name type="scientific">Novosphingobium pentaromativorans</name>
    <dbReference type="NCBI Taxonomy" id="205844"/>
    <lineage>
        <taxon>Bacteria</taxon>
        <taxon>Pseudomonadati</taxon>
        <taxon>Pseudomonadota</taxon>
        <taxon>Alphaproteobacteria</taxon>
        <taxon>Sphingomonadales</taxon>
        <taxon>Sphingomonadaceae</taxon>
        <taxon>Novosphingobium</taxon>
    </lineage>
</organism>
<dbReference type="EMBL" id="QFPX01000002">
    <property type="protein sequence ID" value="PZQ57153.1"/>
    <property type="molecule type" value="Genomic_DNA"/>
</dbReference>
<gene>
    <name evidence="2" type="ORF">DI555_03320</name>
</gene>
<accession>A0A2W5QR03</accession>
<keyword evidence="1" id="KW-0732">Signal</keyword>
<dbReference type="PANTHER" id="PTHR33361">
    <property type="entry name" value="GLR0591 PROTEIN"/>
    <property type="match status" value="1"/>
</dbReference>
<dbReference type="PANTHER" id="PTHR33361:SF15">
    <property type="entry name" value="DUF885 FAMILY LIPOPROTEIN"/>
    <property type="match status" value="1"/>
</dbReference>
<feature type="chain" id="PRO_5016066695" evidence="1">
    <location>
        <begin position="24"/>
        <end position="582"/>
    </location>
</feature>
<name>A0A2W5QR03_9SPHN</name>
<reference evidence="2 3" key="1">
    <citation type="submission" date="2017-08" db="EMBL/GenBank/DDBJ databases">
        <title>Infants hospitalized years apart are colonized by the same room-sourced microbial strains.</title>
        <authorList>
            <person name="Brooks B."/>
            <person name="Olm M.R."/>
            <person name="Firek B.A."/>
            <person name="Baker R."/>
            <person name="Thomas B.C."/>
            <person name="Morowitz M.J."/>
            <person name="Banfield J.F."/>
        </authorList>
    </citation>
    <scope>NUCLEOTIDE SEQUENCE [LARGE SCALE GENOMIC DNA]</scope>
    <source>
        <strain evidence="2">S2_005_002_R2_33</strain>
    </source>
</reference>
<dbReference type="AlphaFoldDB" id="A0A2W5QR03"/>